<proteinExistence type="predicted"/>
<evidence type="ECO:0000313" key="3">
    <source>
        <dbReference type="Proteomes" id="UP001196413"/>
    </source>
</evidence>
<evidence type="ECO:0000256" key="1">
    <source>
        <dbReference type="SAM" id="MobiDB-lite"/>
    </source>
</evidence>
<feature type="region of interest" description="Disordered" evidence="1">
    <location>
        <begin position="18"/>
        <end position="46"/>
    </location>
</feature>
<keyword evidence="3" id="KW-1185">Reference proteome</keyword>
<protein>
    <submittedName>
        <fullName evidence="2">Uncharacterized protein</fullName>
    </submittedName>
</protein>
<accession>A0AAD5QLT9</accession>
<gene>
    <name evidence="2" type="ORF">KIN20_014646</name>
</gene>
<sequence>MSPVGHIFPLGCNTADTQVRGSTTDTRKAGAGAQTESPGLTAGGGQECLLQNKGPGITSELALGDDFMCEQLGALFIGQLRVLTSSSLWWD</sequence>
<evidence type="ECO:0000313" key="2">
    <source>
        <dbReference type="EMBL" id="KAJ1356833.1"/>
    </source>
</evidence>
<dbReference type="EMBL" id="JAHQIW010002933">
    <property type="protein sequence ID" value="KAJ1356833.1"/>
    <property type="molecule type" value="Genomic_DNA"/>
</dbReference>
<reference evidence="2" key="1">
    <citation type="submission" date="2021-06" db="EMBL/GenBank/DDBJ databases">
        <title>Parelaphostrongylus tenuis whole genome reference sequence.</title>
        <authorList>
            <person name="Garwood T.J."/>
            <person name="Larsen P.A."/>
            <person name="Fountain-Jones N.M."/>
            <person name="Garbe J.R."/>
            <person name="Macchietto M.G."/>
            <person name="Kania S.A."/>
            <person name="Gerhold R.W."/>
            <person name="Richards J.E."/>
            <person name="Wolf T.M."/>
        </authorList>
    </citation>
    <scope>NUCLEOTIDE SEQUENCE</scope>
    <source>
        <strain evidence="2">MNPRO001-30</strain>
        <tissue evidence="2">Meninges</tissue>
    </source>
</reference>
<name>A0AAD5QLT9_PARTN</name>
<dbReference type="AlphaFoldDB" id="A0AAD5QLT9"/>
<comment type="caution">
    <text evidence="2">The sequence shown here is derived from an EMBL/GenBank/DDBJ whole genome shotgun (WGS) entry which is preliminary data.</text>
</comment>
<organism evidence="2 3">
    <name type="scientific">Parelaphostrongylus tenuis</name>
    <name type="common">Meningeal worm</name>
    <dbReference type="NCBI Taxonomy" id="148309"/>
    <lineage>
        <taxon>Eukaryota</taxon>
        <taxon>Metazoa</taxon>
        <taxon>Ecdysozoa</taxon>
        <taxon>Nematoda</taxon>
        <taxon>Chromadorea</taxon>
        <taxon>Rhabditida</taxon>
        <taxon>Rhabditina</taxon>
        <taxon>Rhabditomorpha</taxon>
        <taxon>Strongyloidea</taxon>
        <taxon>Metastrongylidae</taxon>
        <taxon>Parelaphostrongylus</taxon>
    </lineage>
</organism>
<dbReference type="Proteomes" id="UP001196413">
    <property type="component" value="Unassembled WGS sequence"/>
</dbReference>